<gene>
    <name evidence="9" type="ORF">FC32_GL001828</name>
</gene>
<dbReference type="GO" id="GO:0005886">
    <property type="term" value="C:plasma membrane"/>
    <property type="evidence" value="ECO:0007669"/>
    <property type="project" value="UniProtKB-SubCell"/>
</dbReference>
<dbReference type="Proteomes" id="UP000051324">
    <property type="component" value="Unassembled WGS sequence"/>
</dbReference>
<protein>
    <submittedName>
        <fullName evidence="9">Cation transporter</fullName>
    </submittedName>
</protein>
<accession>A0A0R1U1B9</accession>
<dbReference type="InterPro" id="IPR003445">
    <property type="entry name" value="Cat_transpt"/>
</dbReference>
<keyword evidence="10" id="KW-1185">Reference proteome</keyword>
<proteinExistence type="predicted"/>
<feature type="transmembrane region" description="Helical" evidence="8">
    <location>
        <begin position="422"/>
        <end position="443"/>
    </location>
</feature>
<feature type="transmembrane region" description="Helical" evidence="8">
    <location>
        <begin position="327"/>
        <end position="345"/>
    </location>
</feature>
<evidence type="ECO:0000256" key="1">
    <source>
        <dbReference type="ARBA" id="ARBA00004651"/>
    </source>
</evidence>
<evidence type="ECO:0000256" key="3">
    <source>
        <dbReference type="ARBA" id="ARBA00022475"/>
    </source>
</evidence>
<dbReference type="PANTHER" id="PTHR32024">
    <property type="entry name" value="TRK SYSTEM POTASSIUM UPTAKE PROTEIN TRKG-RELATED"/>
    <property type="match status" value="1"/>
</dbReference>
<feature type="transmembrane region" description="Helical" evidence="8">
    <location>
        <begin position="366"/>
        <end position="386"/>
    </location>
</feature>
<dbReference type="AlphaFoldDB" id="A0A0R1U1B9"/>
<comment type="caution">
    <text evidence="9">The sequence shown here is derived from an EMBL/GenBank/DDBJ whole genome shotgun (WGS) entry which is preliminary data.</text>
</comment>
<dbReference type="GO" id="GO:0008324">
    <property type="term" value="F:monoatomic cation transmembrane transporter activity"/>
    <property type="evidence" value="ECO:0007669"/>
    <property type="project" value="InterPro"/>
</dbReference>
<dbReference type="OrthoDB" id="9810952at2"/>
<keyword evidence="4 8" id="KW-0812">Transmembrane</keyword>
<feature type="transmembrane region" description="Helical" evidence="8">
    <location>
        <begin position="241"/>
        <end position="265"/>
    </location>
</feature>
<feature type="transmembrane region" description="Helical" evidence="8">
    <location>
        <begin position="169"/>
        <end position="188"/>
    </location>
</feature>
<comment type="subcellular location">
    <subcellularLocation>
        <location evidence="1">Cell membrane</location>
        <topology evidence="1">Multi-pass membrane protein</topology>
    </subcellularLocation>
</comment>
<evidence type="ECO:0000256" key="2">
    <source>
        <dbReference type="ARBA" id="ARBA00022448"/>
    </source>
</evidence>
<dbReference type="PATRIC" id="fig|1423724.4.peg.1905"/>
<dbReference type="EMBL" id="AZFT01000006">
    <property type="protein sequence ID" value="KRL87209.1"/>
    <property type="molecule type" value="Genomic_DNA"/>
</dbReference>
<dbReference type="STRING" id="1423724.FC32_GL001828"/>
<sequence>MFYKLKKKMRAKYREATPIQLLVAYYAIATVITFFLLCLPWIRLPDAPHTTFLDNLFMAVSTISVTGLSTFPIDQVYNQYGVILLEFLFQVGGFGVTMLATVAMVLTGRRIGLHQRQLIQFDMNQPRLSGMVKLVTSVFGLMIMVQVVFGILFSLYFSFKHIYHSFADALFHGMYISISAVTNAGFDVTGDSIAPFRHDYIFLLIIMVLVIIGSIGYPVLTEIEAWIIYKVRYRGLRKFRFSLFCKLAVFFAAIFTVIGTVLLFLSENEGFGLRADSFNNFMSAMFYSVSARNAGLQINSMNDFNPTTLLLIAILMFIGASPSSVGGGVRTTTIGILILYLYSFIRGRNNVNVFNRRISQKDIQKAIVVVSLSTLLCISAVLILTATEDASLLALIFEVTSAFGTTGFSLGITSDLSTVGKIVIMILMFVGRIGMLYTLMFFIRKRDRDLSYKLPTEKIIIG</sequence>
<evidence type="ECO:0000256" key="5">
    <source>
        <dbReference type="ARBA" id="ARBA00022989"/>
    </source>
</evidence>
<feature type="transmembrane region" description="Helical" evidence="8">
    <location>
        <begin position="80"/>
        <end position="106"/>
    </location>
</feature>
<keyword evidence="7 8" id="KW-0472">Membrane</keyword>
<dbReference type="Pfam" id="PF02386">
    <property type="entry name" value="TrkH"/>
    <property type="match status" value="1"/>
</dbReference>
<feature type="transmembrane region" description="Helical" evidence="8">
    <location>
        <begin position="56"/>
        <end position="73"/>
    </location>
</feature>
<evidence type="ECO:0000313" key="10">
    <source>
        <dbReference type="Proteomes" id="UP000051324"/>
    </source>
</evidence>
<feature type="transmembrane region" description="Helical" evidence="8">
    <location>
        <begin position="134"/>
        <end position="157"/>
    </location>
</feature>
<keyword evidence="3" id="KW-1003">Cell membrane</keyword>
<evidence type="ECO:0000256" key="4">
    <source>
        <dbReference type="ARBA" id="ARBA00022692"/>
    </source>
</evidence>
<evidence type="ECO:0000313" key="9">
    <source>
        <dbReference type="EMBL" id="KRL87209.1"/>
    </source>
</evidence>
<evidence type="ECO:0000256" key="7">
    <source>
        <dbReference type="ARBA" id="ARBA00023136"/>
    </source>
</evidence>
<keyword evidence="5 8" id="KW-1133">Transmembrane helix</keyword>
<dbReference type="eggNOG" id="COG0168">
    <property type="taxonomic scope" value="Bacteria"/>
</dbReference>
<evidence type="ECO:0000256" key="8">
    <source>
        <dbReference type="SAM" id="Phobius"/>
    </source>
</evidence>
<keyword evidence="6" id="KW-0406">Ion transport</keyword>
<dbReference type="GO" id="GO:0030001">
    <property type="term" value="P:metal ion transport"/>
    <property type="evidence" value="ECO:0007669"/>
    <property type="project" value="UniProtKB-ARBA"/>
</dbReference>
<keyword evidence="2" id="KW-0813">Transport</keyword>
<feature type="transmembrane region" description="Helical" evidence="8">
    <location>
        <begin position="200"/>
        <end position="220"/>
    </location>
</feature>
<name>A0A0R1U1B9_9LACO</name>
<feature type="transmembrane region" description="Helical" evidence="8">
    <location>
        <begin position="21"/>
        <end position="44"/>
    </location>
</feature>
<evidence type="ECO:0000256" key="6">
    <source>
        <dbReference type="ARBA" id="ARBA00023065"/>
    </source>
</evidence>
<organism evidence="9 10">
    <name type="scientific">Ligilactobacillus apodemi DSM 16634 = JCM 16172</name>
    <dbReference type="NCBI Taxonomy" id="1423724"/>
    <lineage>
        <taxon>Bacteria</taxon>
        <taxon>Bacillati</taxon>
        <taxon>Bacillota</taxon>
        <taxon>Bacilli</taxon>
        <taxon>Lactobacillales</taxon>
        <taxon>Lactobacillaceae</taxon>
        <taxon>Ligilactobacillus</taxon>
    </lineage>
</organism>
<dbReference type="PANTHER" id="PTHR32024:SF4">
    <property type="entry name" value="KTR SYSTEM POTASSIUM UPTAKE PROTEIN D"/>
    <property type="match status" value="1"/>
</dbReference>
<dbReference type="RefSeq" id="WP_025087307.1">
    <property type="nucleotide sequence ID" value="NZ_AZFT01000006.1"/>
</dbReference>
<reference evidence="9 10" key="1">
    <citation type="journal article" date="2015" name="Genome Announc.">
        <title>Expanding the biotechnology potential of lactobacilli through comparative genomics of 213 strains and associated genera.</title>
        <authorList>
            <person name="Sun Z."/>
            <person name="Harris H.M."/>
            <person name="McCann A."/>
            <person name="Guo C."/>
            <person name="Argimon S."/>
            <person name="Zhang W."/>
            <person name="Yang X."/>
            <person name="Jeffery I.B."/>
            <person name="Cooney J.C."/>
            <person name="Kagawa T.F."/>
            <person name="Liu W."/>
            <person name="Song Y."/>
            <person name="Salvetti E."/>
            <person name="Wrobel A."/>
            <person name="Rasinkangas P."/>
            <person name="Parkhill J."/>
            <person name="Rea M.C."/>
            <person name="O'Sullivan O."/>
            <person name="Ritari J."/>
            <person name="Douillard F.P."/>
            <person name="Paul Ross R."/>
            <person name="Yang R."/>
            <person name="Briner A.E."/>
            <person name="Felis G.E."/>
            <person name="de Vos W.M."/>
            <person name="Barrangou R."/>
            <person name="Klaenhammer T.R."/>
            <person name="Caufield P.W."/>
            <person name="Cui Y."/>
            <person name="Zhang H."/>
            <person name="O'Toole P.W."/>
        </authorList>
    </citation>
    <scope>NUCLEOTIDE SEQUENCE [LARGE SCALE GENOMIC DNA]</scope>
    <source>
        <strain evidence="9 10">DSM 16634</strain>
    </source>
</reference>